<dbReference type="FunFam" id="3.30.420.40:FF:000007">
    <property type="entry name" value="Glycerol kinase"/>
    <property type="match status" value="1"/>
</dbReference>
<evidence type="ECO:0000313" key="14">
    <source>
        <dbReference type="EMBL" id="PJF47408.1"/>
    </source>
</evidence>
<dbReference type="GO" id="GO:0004370">
    <property type="term" value="F:glycerol kinase activity"/>
    <property type="evidence" value="ECO:0007669"/>
    <property type="project" value="UniProtKB-UniRule"/>
</dbReference>
<dbReference type="InterPro" id="IPR043129">
    <property type="entry name" value="ATPase_NBD"/>
</dbReference>
<evidence type="ECO:0000256" key="8">
    <source>
        <dbReference type="ARBA" id="ARBA00052101"/>
    </source>
</evidence>
<feature type="binding site" evidence="10">
    <location>
        <position position="10"/>
    </location>
    <ligand>
        <name>ADP</name>
        <dbReference type="ChEBI" id="CHEBI:456216"/>
    </ligand>
</feature>
<accession>A0A2M8QC86</accession>
<evidence type="ECO:0000259" key="12">
    <source>
        <dbReference type="Pfam" id="PF00370"/>
    </source>
</evidence>
<evidence type="ECO:0000313" key="15">
    <source>
        <dbReference type="Proteomes" id="UP000230790"/>
    </source>
</evidence>
<dbReference type="GO" id="GO:0019563">
    <property type="term" value="P:glycerol catabolic process"/>
    <property type="evidence" value="ECO:0007669"/>
    <property type="project" value="UniProtKB-UniRule"/>
</dbReference>
<comment type="pathway">
    <text evidence="1 10">Polyol metabolism; glycerol degradation via glycerol kinase pathway; sn-glycerol 3-phosphate from glycerol: step 1/1.</text>
</comment>
<feature type="binding site" evidence="10">
    <location>
        <position position="80"/>
    </location>
    <ligand>
        <name>sn-glycerol 3-phosphate</name>
        <dbReference type="ChEBI" id="CHEBI:57597"/>
    </ligand>
</feature>
<dbReference type="NCBIfam" id="NF000756">
    <property type="entry name" value="PRK00047.1"/>
    <property type="match status" value="1"/>
</dbReference>
<feature type="binding site" evidence="10">
    <location>
        <position position="80"/>
    </location>
    <ligand>
        <name>glycerol</name>
        <dbReference type="ChEBI" id="CHEBI:17754"/>
    </ligand>
</feature>
<dbReference type="PROSITE" id="PS00445">
    <property type="entry name" value="FGGY_KINASES_2"/>
    <property type="match status" value="1"/>
</dbReference>
<evidence type="ECO:0000256" key="1">
    <source>
        <dbReference type="ARBA" id="ARBA00005190"/>
    </source>
</evidence>
<dbReference type="FunFam" id="3.30.420.40:FF:000008">
    <property type="entry name" value="Glycerol kinase"/>
    <property type="match status" value="1"/>
</dbReference>
<comment type="caution">
    <text evidence="14">The sequence shown here is derived from an EMBL/GenBank/DDBJ whole genome shotgun (WGS) entry which is preliminary data.</text>
</comment>
<feature type="binding site" evidence="10">
    <location>
        <position position="14"/>
    </location>
    <ligand>
        <name>ADP</name>
        <dbReference type="ChEBI" id="CHEBI:456216"/>
    </ligand>
</feature>
<keyword evidence="7 10" id="KW-0067">ATP-binding</keyword>
<feature type="binding site" evidence="10">
    <location>
        <position position="304"/>
    </location>
    <ligand>
        <name>ATP</name>
        <dbReference type="ChEBI" id="CHEBI:30616"/>
    </ligand>
</feature>
<feature type="binding site" evidence="10">
    <location>
        <position position="10"/>
    </location>
    <ligand>
        <name>sn-glycerol 3-phosphate</name>
        <dbReference type="ChEBI" id="CHEBI:57597"/>
    </ligand>
</feature>
<feature type="binding site" evidence="10">
    <location>
        <position position="81"/>
    </location>
    <ligand>
        <name>sn-glycerol 3-phosphate</name>
        <dbReference type="ChEBI" id="CHEBI:57597"/>
    </ligand>
</feature>
<dbReference type="SUPFAM" id="SSF53067">
    <property type="entry name" value="Actin-like ATPase domain"/>
    <property type="match status" value="2"/>
</dbReference>
<feature type="binding site" evidence="10">
    <location>
        <position position="411"/>
    </location>
    <ligand>
        <name>ATP</name>
        <dbReference type="ChEBI" id="CHEBI:30616"/>
    </ligand>
</feature>
<organism evidence="14 15">
    <name type="scientific">Candidatus Thermofonsia Clade 3 bacterium</name>
    <dbReference type="NCBI Taxonomy" id="2364212"/>
    <lineage>
        <taxon>Bacteria</taxon>
        <taxon>Bacillati</taxon>
        <taxon>Chloroflexota</taxon>
        <taxon>Candidatus Thermofontia</taxon>
        <taxon>Candidatus Thermofonsia Clade 3</taxon>
    </lineage>
</organism>
<dbReference type="InterPro" id="IPR018484">
    <property type="entry name" value="FGGY_N"/>
</dbReference>
<protein>
    <recommendedName>
        <fullName evidence="10">Glycerol kinase</fullName>
        <ecNumber evidence="10">2.7.1.30</ecNumber>
    </recommendedName>
    <alternativeName>
        <fullName evidence="10">ATP:glycerol 3-phosphotransferase</fullName>
    </alternativeName>
    <alternativeName>
        <fullName evidence="10">Glycerokinase</fullName>
        <shortName evidence="10">GK</shortName>
    </alternativeName>
</protein>
<feature type="binding site" evidence="10">
    <location>
        <position position="132"/>
    </location>
    <ligand>
        <name>sn-glycerol 3-phosphate</name>
        <dbReference type="ChEBI" id="CHEBI:57597"/>
    </ligand>
</feature>
<dbReference type="AlphaFoldDB" id="A0A2M8QC86"/>
<evidence type="ECO:0000256" key="10">
    <source>
        <dbReference type="HAMAP-Rule" id="MF_00186"/>
    </source>
</evidence>
<comment type="similarity">
    <text evidence="2 10 11">Belongs to the FGGY kinase family.</text>
</comment>
<keyword evidence="5 10" id="KW-0418">Kinase</keyword>
<feature type="binding site" evidence="10">
    <location>
        <position position="81"/>
    </location>
    <ligand>
        <name>glycerol</name>
        <dbReference type="ChEBI" id="CHEBI:17754"/>
    </ligand>
</feature>
<gene>
    <name evidence="10 14" type="primary">glpK</name>
    <name evidence="14" type="ORF">CUN48_08775</name>
</gene>
<reference evidence="14 15" key="1">
    <citation type="submission" date="2017-11" db="EMBL/GenBank/DDBJ databases">
        <title>Evolution of Phototrophy in the Chloroflexi Phylum Driven by Horizontal Gene Transfer.</title>
        <authorList>
            <person name="Ward L.M."/>
            <person name="Hemp J."/>
            <person name="Shih P.M."/>
            <person name="Mcglynn S.E."/>
            <person name="Fischer W."/>
        </authorList>
    </citation>
    <scope>NUCLEOTIDE SEQUENCE [LARGE SCALE GENOMIC DNA]</scope>
    <source>
        <strain evidence="14">JP3_7</strain>
    </source>
</reference>
<feature type="binding site" evidence="10">
    <location>
        <position position="411"/>
    </location>
    <ligand>
        <name>ADP</name>
        <dbReference type="ChEBI" id="CHEBI:456216"/>
    </ligand>
</feature>
<comment type="function">
    <text evidence="9 10">Key enzyme in the regulation of glycerol uptake and metabolism. Catalyzes the phosphorylation of glycerol to yield sn-glycerol 3-phosphate.</text>
</comment>
<dbReference type="GO" id="GO:0006072">
    <property type="term" value="P:glycerol-3-phosphate metabolic process"/>
    <property type="evidence" value="ECO:0007669"/>
    <property type="project" value="InterPro"/>
</dbReference>
<name>A0A2M8QC86_9CHLR</name>
<feature type="binding site" evidence="10">
    <location>
        <position position="132"/>
    </location>
    <ligand>
        <name>glycerol</name>
        <dbReference type="ChEBI" id="CHEBI:17754"/>
    </ligand>
</feature>
<dbReference type="Gene3D" id="3.30.420.40">
    <property type="match status" value="2"/>
</dbReference>
<feature type="binding site" evidence="10">
    <location>
        <position position="234"/>
    </location>
    <ligand>
        <name>glycerol</name>
        <dbReference type="ChEBI" id="CHEBI:17754"/>
    </ligand>
</feature>
<dbReference type="Pfam" id="PF00370">
    <property type="entry name" value="FGGY_N"/>
    <property type="match status" value="1"/>
</dbReference>
<dbReference type="Pfam" id="PF02782">
    <property type="entry name" value="FGGY_C"/>
    <property type="match status" value="1"/>
</dbReference>
<dbReference type="PROSITE" id="PS00933">
    <property type="entry name" value="FGGY_KINASES_1"/>
    <property type="match status" value="1"/>
</dbReference>
<evidence type="ECO:0000256" key="9">
    <source>
        <dbReference type="ARBA" id="ARBA00054633"/>
    </source>
</evidence>
<dbReference type="PANTHER" id="PTHR10196:SF69">
    <property type="entry name" value="GLYCEROL KINASE"/>
    <property type="match status" value="1"/>
</dbReference>
<proteinExistence type="inferred from homology"/>
<feature type="binding site" evidence="10">
    <location>
        <position position="256"/>
    </location>
    <ligand>
        <name>ATP</name>
        <dbReference type="ChEBI" id="CHEBI:30616"/>
    </ligand>
</feature>
<evidence type="ECO:0000259" key="13">
    <source>
        <dbReference type="Pfam" id="PF02782"/>
    </source>
</evidence>
<evidence type="ECO:0000256" key="3">
    <source>
        <dbReference type="ARBA" id="ARBA00022679"/>
    </source>
</evidence>
<evidence type="ECO:0000256" key="11">
    <source>
        <dbReference type="RuleBase" id="RU003733"/>
    </source>
</evidence>
<dbReference type="InterPro" id="IPR005999">
    <property type="entry name" value="Glycerol_kin"/>
</dbReference>
<dbReference type="InterPro" id="IPR000577">
    <property type="entry name" value="Carb_kinase_FGGY"/>
</dbReference>
<feature type="domain" description="Carbohydrate kinase FGGY C-terminal" evidence="13">
    <location>
        <begin position="251"/>
        <end position="450"/>
    </location>
</feature>
<dbReference type="EMBL" id="PGTN01000050">
    <property type="protein sequence ID" value="PJF47408.1"/>
    <property type="molecule type" value="Genomic_DNA"/>
</dbReference>
<dbReference type="EC" id="2.7.1.30" evidence="10"/>
<evidence type="ECO:0000256" key="4">
    <source>
        <dbReference type="ARBA" id="ARBA00022741"/>
    </source>
</evidence>
<comment type="activity regulation">
    <text evidence="10">Inhibited by fructose 1,6-bisphosphate (FBP).</text>
</comment>
<dbReference type="UniPathway" id="UPA00618">
    <property type="reaction ID" value="UER00672"/>
</dbReference>
<dbReference type="CDD" id="cd07769">
    <property type="entry name" value="ASKHA_NBD_FGGY_GK"/>
    <property type="match status" value="1"/>
</dbReference>
<feature type="binding site" evidence="10">
    <location>
        <position position="235"/>
    </location>
    <ligand>
        <name>glycerol</name>
        <dbReference type="ChEBI" id="CHEBI:17754"/>
    </ligand>
</feature>
<dbReference type="NCBIfam" id="TIGR01311">
    <property type="entry name" value="glycerol_kin"/>
    <property type="match status" value="1"/>
</dbReference>
<comment type="catalytic activity">
    <reaction evidence="8 10">
        <text>glycerol + ATP = sn-glycerol 3-phosphate + ADP + H(+)</text>
        <dbReference type="Rhea" id="RHEA:21644"/>
        <dbReference type="ChEBI" id="CHEBI:15378"/>
        <dbReference type="ChEBI" id="CHEBI:17754"/>
        <dbReference type="ChEBI" id="CHEBI:30616"/>
        <dbReference type="ChEBI" id="CHEBI:57597"/>
        <dbReference type="ChEBI" id="CHEBI:456216"/>
        <dbReference type="EC" id="2.7.1.30"/>
    </reaction>
</comment>
<feature type="binding site" evidence="10">
    <location>
        <position position="10"/>
    </location>
    <ligand>
        <name>ATP</name>
        <dbReference type="ChEBI" id="CHEBI:30616"/>
    </ligand>
</feature>
<dbReference type="HAMAP" id="MF_00186">
    <property type="entry name" value="Glycerol_kin"/>
    <property type="match status" value="1"/>
</dbReference>
<feature type="binding site" evidence="10">
    <location>
        <position position="12"/>
    </location>
    <ligand>
        <name>ATP</name>
        <dbReference type="ChEBI" id="CHEBI:30616"/>
    </ligand>
</feature>
<dbReference type="PANTHER" id="PTHR10196">
    <property type="entry name" value="SUGAR KINASE"/>
    <property type="match status" value="1"/>
</dbReference>
<feature type="binding site" evidence="10">
    <location>
        <position position="415"/>
    </location>
    <ligand>
        <name>ADP</name>
        <dbReference type="ChEBI" id="CHEBI:456216"/>
    </ligand>
</feature>
<dbReference type="PIRSF" id="PIRSF000538">
    <property type="entry name" value="GlpK"/>
    <property type="match status" value="1"/>
</dbReference>
<evidence type="ECO:0000256" key="5">
    <source>
        <dbReference type="ARBA" id="ARBA00022777"/>
    </source>
</evidence>
<keyword evidence="3 10" id="KW-0808">Transferase</keyword>
<sequence length="499" mass="54921">MLIAAIDQGTTSTRCILFNHEGQPVATAQQEHRQIYPRPGWVEHDPMEIWAHAQGMFAEALARVNARVADIAAIGITNQRETTIVWERATGKPIYNAIVWQDTRTADICAELAKDGGQDRYRAKTGLPLATYFSGPKLKWLLDHVPGARARAQDGELLFGTVDTWLIWNATGHHVTDVTNAGRTMLMNLATLDWDDDILRDLDIPRAMLPRIASSSEVYGETREGAPVAGDMGDQHAALFGQTCFAPGEAKNTYGTGCFMLMNTGETPVPSSNGLLTTVGYKIGDAKPVYALEGSIAIAGALVQWLRDNLGLIHQSGEIEALARSVEDNGGIYFVPAFSGLYAPYWREDARGVIVGLTRFVNKGHLARAALEATAYQTRDVLDAMNRDIQASIDTPQAPISPLQSLKVDGGMVRNELLMQFQADILNVPVIRPTVSETTALGAAYAAGLAVGYWRNIEDLRAHWRADKTWQPRMDDATRDRMYRGWQKAVTRAFGWVEQ</sequence>
<keyword evidence="6 10" id="KW-0319">Glycerol metabolism</keyword>
<evidence type="ECO:0000256" key="7">
    <source>
        <dbReference type="ARBA" id="ARBA00022840"/>
    </source>
</evidence>
<dbReference type="InterPro" id="IPR018483">
    <property type="entry name" value="Carb_kinase_FGGY_CS"/>
</dbReference>
<dbReference type="GO" id="GO:0005829">
    <property type="term" value="C:cytosol"/>
    <property type="evidence" value="ECO:0007669"/>
    <property type="project" value="TreeGrafter"/>
</dbReference>
<dbReference type="InterPro" id="IPR018485">
    <property type="entry name" value="FGGY_C"/>
</dbReference>
<dbReference type="GO" id="GO:0005524">
    <property type="term" value="F:ATP binding"/>
    <property type="evidence" value="ECO:0007669"/>
    <property type="project" value="UniProtKB-UniRule"/>
</dbReference>
<feature type="domain" description="Carbohydrate kinase FGGY N-terminal" evidence="12">
    <location>
        <begin position="3"/>
        <end position="241"/>
    </location>
</feature>
<feature type="binding site" evidence="10">
    <location>
        <position position="256"/>
    </location>
    <ligand>
        <name>ADP</name>
        <dbReference type="ChEBI" id="CHEBI:456216"/>
    </ligand>
</feature>
<keyword evidence="4 10" id="KW-0547">Nucleotide-binding</keyword>
<feature type="binding site" evidence="10">
    <location>
        <position position="300"/>
    </location>
    <ligand>
        <name>ATP</name>
        <dbReference type="ChEBI" id="CHEBI:30616"/>
    </ligand>
</feature>
<dbReference type="Proteomes" id="UP000230790">
    <property type="component" value="Unassembled WGS sequence"/>
</dbReference>
<evidence type="ECO:0000256" key="2">
    <source>
        <dbReference type="ARBA" id="ARBA00009156"/>
    </source>
</evidence>
<feature type="binding site" evidence="10">
    <location>
        <position position="11"/>
    </location>
    <ligand>
        <name>ATP</name>
        <dbReference type="ChEBI" id="CHEBI:30616"/>
    </ligand>
</feature>
<evidence type="ECO:0000256" key="6">
    <source>
        <dbReference type="ARBA" id="ARBA00022798"/>
    </source>
</evidence>
<feature type="binding site" evidence="10">
    <location>
        <position position="234"/>
    </location>
    <ligand>
        <name>sn-glycerol 3-phosphate</name>
        <dbReference type="ChEBI" id="CHEBI:57597"/>
    </ligand>
</feature>
<feature type="binding site" evidence="10">
    <location>
        <position position="300"/>
    </location>
    <ligand>
        <name>ADP</name>
        <dbReference type="ChEBI" id="CHEBI:456216"/>
    </ligand>
</feature>